<dbReference type="SMART" id="SM00256">
    <property type="entry name" value="FBOX"/>
    <property type="match status" value="1"/>
</dbReference>
<dbReference type="InterPro" id="IPR001810">
    <property type="entry name" value="F-box_dom"/>
</dbReference>
<dbReference type="CDD" id="cd22160">
    <property type="entry name" value="F-box_AtFBL13-like"/>
    <property type="match status" value="1"/>
</dbReference>
<name>A0AAD5W8M9_9POAL</name>
<sequence length="482" mass="55451">MEGTVDRISSLPDDVLTHILSFLSTREAVQTCLLSKRWRNTWASVPVLKFHLDESWINNADNDTDKELKFDQFVNGMLGHRGPSHLDTVIYSATFGHGSCEPSMGWLDRAALLMPHAISIDIDGVEKLNFPDSVFSCASLESLELCLFPYGRIIRPKSIALASLKTLNLRLIRLDDDFMQKLFLGCPTLERLKLHHCELFISDISSSMLKELAILECPQFQSMQISCPGLFSLFIRTSMRIQIISLENMASLVKAYISLYWCDEEVRYYPFDVQADVINVPNSANSKFLSGLSNVTSLELHFDHPELREWWEDTITNYKTFYNLKRLDVGAWSLDTDFRLVASFLEHSPVLEQLTLRLDREQWEKHISKCTTFYHFKSLIIGAWNMVIGFSLVAWFVEHSPSLEQLTLQSNRIKADTQKEPRHGVSFQFEYLETVNISCEKKDELACKLATQLGQYVKTNRPLEILISWNIDIYQLINIIVN</sequence>
<evidence type="ECO:0000313" key="2">
    <source>
        <dbReference type="EMBL" id="KAJ3684192.1"/>
    </source>
</evidence>
<organism evidence="2 3">
    <name type="scientific">Rhynchospora tenuis</name>
    <dbReference type="NCBI Taxonomy" id="198213"/>
    <lineage>
        <taxon>Eukaryota</taxon>
        <taxon>Viridiplantae</taxon>
        <taxon>Streptophyta</taxon>
        <taxon>Embryophyta</taxon>
        <taxon>Tracheophyta</taxon>
        <taxon>Spermatophyta</taxon>
        <taxon>Magnoliopsida</taxon>
        <taxon>Liliopsida</taxon>
        <taxon>Poales</taxon>
        <taxon>Cyperaceae</taxon>
        <taxon>Cyperoideae</taxon>
        <taxon>Rhynchosporeae</taxon>
        <taxon>Rhynchospora</taxon>
    </lineage>
</organism>
<evidence type="ECO:0000313" key="3">
    <source>
        <dbReference type="Proteomes" id="UP001210211"/>
    </source>
</evidence>
<feature type="domain" description="F-box" evidence="1">
    <location>
        <begin position="5"/>
        <end position="59"/>
    </location>
</feature>
<dbReference type="EMBL" id="JAMRDG010000002">
    <property type="protein sequence ID" value="KAJ3684192.1"/>
    <property type="molecule type" value="Genomic_DNA"/>
</dbReference>
<dbReference type="InterPro" id="IPR032675">
    <property type="entry name" value="LRR_dom_sf"/>
</dbReference>
<dbReference type="InterPro" id="IPR036047">
    <property type="entry name" value="F-box-like_dom_sf"/>
</dbReference>
<dbReference type="SUPFAM" id="SSF81383">
    <property type="entry name" value="F-box domain"/>
    <property type="match status" value="1"/>
</dbReference>
<dbReference type="InterPro" id="IPR053197">
    <property type="entry name" value="F-box_SCFL_complex_component"/>
</dbReference>
<dbReference type="SUPFAM" id="SSF52058">
    <property type="entry name" value="L domain-like"/>
    <property type="match status" value="1"/>
</dbReference>
<dbReference type="PANTHER" id="PTHR34223:SF51">
    <property type="entry name" value="OS06G0556300 PROTEIN"/>
    <property type="match status" value="1"/>
</dbReference>
<dbReference type="Gene3D" id="1.20.1280.50">
    <property type="match status" value="1"/>
</dbReference>
<dbReference type="Gene3D" id="3.80.10.10">
    <property type="entry name" value="Ribonuclease Inhibitor"/>
    <property type="match status" value="1"/>
</dbReference>
<dbReference type="InterPro" id="IPR053781">
    <property type="entry name" value="F-box_AtFBL13-like"/>
</dbReference>
<keyword evidence="3" id="KW-1185">Reference proteome</keyword>
<comment type="caution">
    <text evidence="2">The sequence shown here is derived from an EMBL/GenBank/DDBJ whole genome shotgun (WGS) entry which is preliminary data.</text>
</comment>
<dbReference type="InterPro" id="IPR055357">
    <property type="entry name" value="LRR_At1g61320_AtMIF1"/>
</dbReference>
<dbReference type="Pfam" id="PF23622">
    <property type="entry name" value="LRR_At1g61320_AtMIF1"/>
    <property type="match status" value="1"/>
</dbReference>
<evidence type="ECO:0000259" key="1">
    <source>
        <dbReference type="PROSITE" id="PS50181"/>
    </source>
</evidence>
<dbReference type="PANTHER" id="PTHR34223">
    <property type="entry name" value="OS11G0201299 PROTEIN"/>
    <property type="match status" value="1"/>
</dbReference>
<dbReference type="AlphaFoldDB" id="A0AAD5W8M9"/>
<proteinExistence type="predicted"/>
<dbReference type="PROSITE" id="PS50181">
    <property type="entry name" value="FBOX"/>
    <property type="match status" value="1"/>
</dbReference>
<accession>A0AAD5W8M9</accession>
<dbReference type="Proteomes" id="UP001210211">
    <property type="component" value="Unassembled WGS sequence"/>
</dbReference>
<dbReference type="Pfam" id="PF00646">
    <property type="entry name" value="F-box"/>
    <property type="match status" value="1"/>
</dbReference>
<protein>
    <recommendedName>
        <fullName evidence="1">F-box domain-containing protein</fullName>
    </recommendedName>
</protein>
<reference evidence="2 3" key="1">
    <citation type="journal article" date="2022" name="Cell">
        <title>Repeat-based holocentromeres influence genome architecture and karyotype evolution.</title>
        <authorList>
            <person name="Hofstatter P.G."/>
            <person name="Thangavel G."/>
            <person name="Lux T."/>
            <person name="Neumann P."/>
            <person name="Vondrak T."/>
            <person name="Novak P."/>
            <person name="Zhang M."/>
            <person name="Costa L."/>
            <person name="Castellani M."/>
            <person name="Scott A."/>
            <person name="Toegelov H."/>
            <person name="Fuchs J."/>
            <person name="Mata-Sucre Y."/>
            <person name="Dias Y."/>
            <person name="Vanzela A.L.L."/>
            <person name="Huettel B."/>
            <person name="Almeida C.C.S."/>
            <person name="Simkova H."/>
            <person name="Souza G."/>
            <person name="Pedrosa-Harand A."/>
            <person name="Macas J."/>
            <person name="Mayer K.F.X."/>
            <person name="Houben A."/>
            <person name="Marques A."/>
        </authorList>
    </citation>
    <scope>NUCLEOTIDE SEQUENCE [LARGE SCALE GENOMIC DNA]</scope>
    <source>
        <strain evidence="2">RhyTen1mFocal</strain>
    </source>
</reference>
<gene>
    <name evidence="2" type="ORF">LUZ61_013356</name>
</gene>